<keyword evidence="2" id="KW-1185">Reference proteome</keyword>
<accession>A0ACB7YXW9</accession>
<gene>
    <name evidence="1" type="ORF">Vadar_020520</name>
</gene>
<evidence type="ECO:0000313" key="1">
    <source>
        <dbReference type="EMBL" id="KAH7858148.1"/>
    </source>
</evidence>
<dbReference type="EMBL" id="CM037153">
    <property type="protein sequence ID" value="KAH7858148.1"/>
    <property type="molecule type" value="Genomic_DNA"/>
</dbReference>
<proteinExistence type="predicted"/>
<reference evidence="1 2" key="1">
    <citation type="journal article" date="2021" name="Hortic Res">
        <title>High-quality reference genome and annotation aids understanding of berry development for evergreen blueberry (Vaccinium darrowii).</title>
        <authorList>
            <person name="Yu J."/>
            <person name="Hulse-Kemp A.M."/>
            <person name="Babiker E."/>
            <person name="Staton M."/>
        </authorList>
    </citation>
    <scope>NUCLEOTIDE SEQUENCE [LARGE SCALE GENOMIC DNA]</scope>
    <source>
        <strain evidence="2">cv. NJ 8807/NJ 8810</strain>
        <tissue evidence="1">Young leaf</tissue>
    </source>
</reference>
<sequence>MAAAALSLLPSSLSFTPDRHSPCPSSSSSCFAGGTYLWSHKNFASVSSSSQFNREISAKRFRTVVVAAADYYSTLGVSRSANSKEIKAAYRRLARQYHPDVNKQPGATEKFKEISSAYEVLSDDKKRALYDQYGEAGVKSTVGGQAGAYTTNPFDLFETFFGPTMGGFPGMDQAGFRTSRRSTITKGEDLRYDMTLEFSAAIFGSEKEFELSHLEVCEACTGTGAKMGSKARICSTCGGRGQVMRTEQTPFGMFSQVSVCPNCGGVGEVISEYCRKCSGEGRIRVKKDIKVKIPPGVSKGSILRVAGEGDAGPKGGPPGDLFVYLDVEEIPEIQRDGINLLSTVSISYLDAILGAAVQVKTVEGNTELQIPPGTQPGDVLVLAKKGAPKLNRPSIRGDHLFTIKVTIPKRISAKERDVLEELAFLTKNPGSRPQSRPTVQQATGSTQSENDSDTDDTDEAGDQNDVWKKLKDFAGSVANGALKWLKDNL</sequence>
<dbReference type="Proteomes" id="UP000828048">
    <property type="component" value="Chromosome 3"/>
</dbReference>
<protein>
    <submittedName>
        <fullName evidence="1">Uncharacterized protein</fullName>
    </submittedName>
</protein>
<name>A0ACB7YXW9_9ERIC</name>
<comment type="caution">
    <text evidence="1">The sequence shown here is derived from an EMBL/GenBank/DDBJ whole genome shotgun (WGS) entry which is preliminary data.</text>
</comment>
<organism evidence="1 2">
    <name type="scientific">Vaccinium darrowii</name>
    <dbReference type="NCBI Taxonomy" id="229202"/>
    <lineage>
        <taxon>Eukaryota</taxon>
        <taxon>Viridiplantae</taxon>
        <taxon>Streptophyta</taxon>
        <taxon>Embryophyta</taxon>
        <taxon>Tracheophyta</taxon>
        <taxon>Spermatophyta</taxon>
        <taxon>Magnoliopsida</taxon>
        <taxon>eudicotyledons</taxon>
        <taxon>Gunneridae</taxon>
        <taxon>Pentapetalae</taxon>
        <taxon>asterids</taxon>
        <taxon>Ericales</taxon>
        <taxon>Ericaceae</taxon>
        <taxon>Vaccinioideae</taxon>
        <taxon>Vaccinieae</taxon>
        <taxon>Vaccinium</taxon>
    </lineage>
</organism>
<evidence type="ECO:0000313" key="2">
    <source>
        <dbReference type="Proteomes" id="UP000828048"/>
    </source>
</evidence>